<feature type="compositionally biased region" description="Basic and acidic residues" evidence="4">
    <location>
        <begin position="79"/>
        <end position="88"/>
    </location>
</feature>
<dbReference type="InterPro" id="IPR007219">
    <property type="entry name" value="XnlR_reg_dom"/>
</dbReference>
<feature type="compositionally biased region" description="Basic and acidic residues" evidence="4">
    <location>
        <begin position="155"/>
        <end position="171"/>
    </location>
</feature>
<dbReference type="PROSITE" id="PS00463">
    <property type="entry name" value="ZN2_CY6_FUNGAL_1"/>
    <property type="match status" value="1"/>
</dbReference>
<feature type="region of interest" description="Disordered" evidence="4">
    <location>
        <begin position="63"/>
        <end position="88"/>
    </location>
</feature>
<gene>
    <name evidence="6" type="ORF">HGRIS_002407</name>
</gene>
<dbReference type="PROSITE" id="PS50048">
    <property type="entry name" value="ZN2_CY6_FUNGAL_2"/>
    <property type="match status" value="1"/>
</dbReference>
<dbReference type="Pfam" id="PF00172">
    <property type="entry name" value="Zn_clus"/>
    <property type="match status" value="1"/>
</dbReference>
<name>A0ABR3JKF5_9AGAR</name>
<keyword evidence="2" id="KW-0479">Metal-binding</keyword>
<dbReference type="SMART" id="SM00066">
    <property type="entry name" value="GAL4"/>
    <property type="match status" value="1"/>
</dbReference>
<dbReference type="InterPro" id="IPR050613">
    <property type="entry name" value="Sec_Metabolite_Reg"/>
</dbReference>
<reference evidence="7" key="1">
    <citation type="submission" date="2024-06" db="EMBL/GenBank/DDBJ databases">
        <title>Multi-omics analyses provide insights into the biosynthesis of the anticancer antibiotic pleurotin in Hohenbuehelia grisea.</title>
        <authorList>
            <person name="Weaver J.A."/>
            <person name="Alberti F."/>
        </authorList>
    </citation>
    <scope>NUCLEOTIDE SEQUENCE [LARGE SCALE GENOMIC DNA]</scope>
    <source>
        <strain evidence="7">T-177</strain>
    </source>
</reference>
<protein>
    <recommendedName>
        <fullName evidence="5">Zn(2)-C6 fungal-type domain-containing protein</fullName>
    </recommendedName>
</protein>
<dbReference type="SUPFAM" id="SSF57701">
    <property type="entry name" value="Zn2/Cys6 DNA-binding domain"/>
    <property type="match status" value="1"/>
</dbReference>
<dbReference type="Proteomes" id="UP001556367">
    <property type="component" value="Unassembled WGS sequence"/>
</dbReference>
<feature type="region of interest" description="Disordered" evidence="4">
    <location>
        <begin position="1"/>
        <end position="20"/>
    </location>
</feature>
<dbReference type="EMBL" id="JASNQZ010000006">
    <property type="protein sequence ID" value="KAL0956253.1"/>
    <property type="molecule type" value="Genomic_DNA"/>
</dbReference>
<evidence type="ECO:0000256" key="4">
    <source>
        <dbReference type="SAM" id="MobiDB-lite"/>
    </source>
</evidence>
<proteinExistence type="predicted"/>
<dbReference type="InterPro" id="IPR001138">
    <property type="entry name" value="Zn2Cys6_DnaBD"/>
</dbReference>
<dbReference type="SMART" id="SM00906">
    <property type="entry name" value="Fungal_trans"/>
    <property type="match status" value="1"/>
</dbReference>
<evidence type="ECO:0000259" key="5">
    <source>
        <dbReference type="PROSITE" id="PS50048"/>
    </source>
</evidence>
<accession>A0ABR3JKF5</accession>
<dbReference type="Gene3D" id="4.10.240.10">
    <property type="entry name" value="Zn(2)-C6 fungal-type DNA-binding domain"/>
    <property type="match status" value="1"/>
</dbReference>
<keyword evidence="7" id="KW-1185">Reference proteome</keyword>
<dbReference type="Pfam" id="PF04082">
    <property type="entry name" value="Fungal_trans"/>
    <property type="match status" value="1"/>
</dbReference>
<feature type="compositionally biased region" description="Polar residues" evidence="4">
    <location>
        <begin position="1"/>
        <end position="14"/>
    </location>
</feature>
<feature type="compositionally biased region" description="Low complexity" evidence="4">
    <location>
        <begin position="144"/>
        <end position="153"/>
    </location>
</feature>
<dbReference type="InterPro" id="IPR036864">
    <property type="entry name" value="Zn2-C6_fun-type_DNA-bd_sf"/>
</dbReference>
<sequence>MSASSSAGATQNDTPAKERRTRRRLRLSCVECTRRRQKCDRNQPCGLCVSRGVSHLCRWENVPVARPPPRRPPGFAVEPKPHSSREEELLSRIATLEDVISQLQSNSSVNSFTRGDFGSEVSQSQTAGDPASLAVPDLFRSSSYSSTSSSSSSPDLHEHQRPLEDGNRGAENDNFEAYTITAALSQVSLVHYGEYLGRGTIFASLHTLSSPQGSSVQYAKSADAIYGFNQLGLDVGLPLFPSTVDDLISCLPSSSVTILLSQAFFTELNWGYGIPEDWFYSACGQMWDFLRGPQGGAANINPHWLSLLFAILASAPRAHAQVAQSRDPGVSSSSTYFQYAMAAKRIAEIAYMTTPQFPAIESAADGAVLGCLATPLLAGLLFQRTLASEAWKLVGNSIRDGQAVGLHQSPDSKRWCMMSETEKILRTRAWWNLIIFDTMLSFKLSRPSMSRPGTHDVMPPSSDLGFSRSWSVFHYHFIQFVEVVQLAMDKCMKIAQDPSGAQVFDVDRAFVEWQSQLPSEFRGANHTSTAVLRRQGEALRTWYFSCRLKLHRTYLAHHGQIRSPTAVSQHPWLSKSRELCLDLATEIIELQCGAPPAGSPAFDGLGEEAYFPNSSLEGVHSLFDAAVTMIMASALLEPQHRTVAAENLVGQAMLLLSRLAQMAEDGRRDVATRSLEALKVLERGDYWRRPGSSADQSFTLA</sequence>
<evidence type="ECO:0000313" key="6">
    <source>
        <dbReference type="EMBL" id="KAL0956253.1"/>
    </source>
</evidence>
<feature type="region of interest" description="Disordered" evidence="4">
    <location>
        <begin position="144"/>
        <end position="171"/>
    </location>
</feature>
<evidence type="ECO:0000256" key="3">
    <source>
        <dbReference type="ARBA" id="ARBA00023242"/>
    </source>
</evidence>
<dbReference type="PANTHER" id="PTHR31001">
    <property type="entry name" value="UNCHARACTERIZED TRANSCRIPTIONAL REGULATORY PROTEIN"/>
    <property type="match status" value="1"/>
</dbReference>
<evidence type="ECO:0000313" key="7">
    <source>
        <dbReference type="Proteomes" id="UP001556367"/>
    </source>
</evidence>
<organism evidence="6 7">
    <name type="scientific">Hohenbuehelia grisea</name>
    <dbReference type="NCBI Taxonomy" id="104357"/>
    <lineage>
        <taxon>Eukaryota</taxon>
        <taxon>Fungi</taxon>
        <taxon>Dikarya</taxon>
        <taxon>Basidiomycota</taxon>
        <taxon>Agaricomycotina</taxon>
        <taxon>Agaricomycetes</taxon>
        <taxon>Agaricomycetidae</taxon>
        <taxon>Agaricales</taxon>
        <taxon>Pleurotineae</taxon>
        <taxon>Pleurotaceae</taxon>
        <taxon>Hohenbuehelia</taxon>
    </lineage>
</organism>
<comment type="subcellular location">
    <subcellularLocation>
        <location evidence="1">Nucleus</location>
    </subcellularLocation>
</comment>
<feature type="domain" description="Zn(2)-C6 fungal-type" evidence="5">
    <location>
        <begin position="28"/>
        <end position="59"/>
    </location>
</feature>
<evidence type="ECO:0000256" key="2">
    <source>
        <dbReference type="ARBA" id="ARBA00022723"/>
    </source>
</evidence>
<keyword evidence="3" id="KW-0539">Nucleus</keyword>
<dbReference type="CDD" id="cd12148">
    <property type="entry name" value="fungal_TF_MHR"/>
    <property type="match status" value="1"/>
</dbReference>
<evidence type="ECO:0000256" key="1">
    <source>
        <dbReference type="ARBA" id="ARBA00004123"/>
    </source>
</evidence>
<comment type="caution">
    <text evidence="6">The sequence shown here is derived from an EMBL/GenBank/DDBJ whole genome shotgun (WGS) entry which is preliminary data.</text>
</comment>